<evidence type="ECO:0000259" key="2">
    <source>
        <dbReference type="Pfam" id="PF02371"/>
    </source>
</evidence>
<dbReference type="GO" id="GO:0004803">
    <property type="term" value="F:transposase activity"/>
    <property type="evidence" value="ECO:0007669"/>
    <property type="project" value="InterPro"/>
</dbReference>
<dbReference type="PANTHER" id="PTHR33055">
    <property type="entry name" value="TRANSPOSASE FOR INSERTION SEQUENCE ELEMENT IS1111A"/>
    <property type="match status" value="1"/>
</dbReference>
<organism evidence="3 4">
    <name type="scientific">Gluconacetobacter diazotrophicus</name>
    <name type="common">Acetobacter diazotrophicus</name>
    <dbReference type="NCBI Taxonomy" id="33996"/>
    <lineage>
        <taxon>Bacteria</taxon>
        <taxon>Pseudomonadati</taxon>
        <taxon>Pseudomonadota</taxon>
        <taxon>Alphaproteobacteria</taxon>
        <taxon>Acetobacterales</taxon>
        <taxon>Acetobacteraceae</taxon>
        <taxon>Gluconacetobacter</taxon>
    </lineage>
</organism>
<evidence type="ECO:0000313" key="4">
    <source>
        <dbReference type="Proteomes" id="UP000550787"/>
    </source>
</evidence>
<proteinExistence type="predicted"/>
<protein>
    <submittedName>
        <fullName evidence="3">IS110 family transposase</fullName>
    </submittedName>
</protein>
<dbReference type="GO" id="GO:0003677">
    <property type="term" value="F:DNA binding"/>
    <property type="evidence" value="ECO:0007669"/>
    <property type="project" value="InterPro"/>
</dbReference>
<dbReference type="EMBL" id="JABEQG010000049">
    <property type="protein sequence ID" value="MBB2157938.1"/>
    <property type="molecule type" value="Genomic_DNA"/>
</dbReference>
<dbReference type="InterPro" id="IPR003346">
    <property type="entry name" value="Transposase_20"/>
</dbReference>
<dbReference type="Pfam" id="PF02371">
    <property type="entry name" value="Transposase_20"/>
    <property type="match status" value="1"/>
</dbReference>
<dbReference type="PANTHER" id="PTHR33055:SF3">
    <property type="entry name" value="PUTATIVE TRANSPOSASE FOR IS117-RELATED"/>
    <property type="match status" value="1"/>
</dbReference>
<dbReference type="InterPro" id="IPR002525">
    <property type="entry name" value="Transp_IS110-like_N"/>
</dbReference>
<gene>
    <name evidence="3" type="ORF">HLH33_16795</name>
</gene>
<comment type="caution">
    <text evidence="3">The sequence shown here is derived from an EMBL/GenBank/DDBJ whole genome shotgun (WGS) entry which is preliminary data.</text>
</comment>
<dbReference type="RefSeq" id="WP_183116455.1">
    <property type="nucleotide sequence ID" value="NZ_JABEQG010000049.1"/>
</dbReference>
<sequence length="349" mass="38344">MEFYAGLDVSLESTSVCVVNGEGKVVREGKMASDPDAIELFLAEWGIHLKRVGLEAFSFSAWLYAALDEKGLPVTCIETRHTKAALNAMLNKTDKNDARGIAQLMRTGWFRAVHVKSREAQTLRVLLAGRKALLGKVIDMENMIRGLIRPFGLKVGQVSTGKFEARVRELAAGLTELEPIVEPLLAARAAMRLQFAHMHRLALAAARKDQAVRRMMTVPGVGAIVALTFRATVDDPARFKKSTTVGAHFGLTPRRYQSGETDWSGRISKCGDEMTRAMLYEAAIAILTRIPKSFKLRLWGLRLVKKKGLKKAATAVARALAVLLHRIWADGATFRYGTGMKGGRIAKAT</sequence>
<dbReference type="Pfam" id="PF01548">
    <property type="entry name" value="DEDD_Tnp_IS110"/>
    <property type="match status" value="1"/>
</dbReference>
<dbReference type="AlphaFoldDB" id="A0A7W4I7X4"/>
<dbReference type="NCBIfam" id="NF033542">
    <property type="entry name" value="transpos_IS110"/>
    <property type="match status" value="1"/>
</dbReference>
<feature type="domain" description="Transposase IS110-like N-terminal" evidence="1">
    <location>
        <begin position="5"/>
        <end position="148"/>
    </location>
</feature>
<name>A0A7W4I7X4_GLUDI</name>
<feature type="domain" description="Transposase IS116/IS110/IS902 C-terminal" evidence="2">
    <location>
        <begin position="213"/>
        <end position="294"/>
    </location>
</feature>
<reference evidence="3 4" key="1">
    <citation type="submission" date="2020-04" db="EMBL/GenBank/DDBJ databases">
        <title>Description of novel Gluconacetobacter.</title>
        <authorList>
            <person name="Sombolestani A."/>
        </authorList>
    </citation>
    <scope>NUCLEOTIDE SEQUENCE [LARGE SCALE GENOMIC DNA]</scope>
    <source>
        <strain evidence="3 4">LMG 7603</strain>
    </source>
</reference>
<dbReference type="Proteomes" id="UP000550787">
    <property type="component" value="Unassembled WGS sequence"/>
</dbReference>
<dbReference type="GO" id="GO:0006313">
    <property type="term" value="P:DNA transposition"/>
    <property type="evidence" value="ECO:0007669"/>
    <property type="project" value="InterPro"/>
</dbReference>
<dbReference type="InterPro" id="IPR047650">
    <property type="entry name" value="Transpos_IS110"/>
</dbReference>
<evidence type="ECO:0000259" key="1">
    <source>
        <dbReference type="Pfam" id="PF01548"/>
    </source>
</evidence>
<accession>A0A7W4I7X4</accession>
<evidence type="ECO:0000313" key="3">
    <source>
        <dbReference type="EMBL" id="MBB2157938.1"/>
    </source>
</evidence>